<dbReference type="RefSeq" id="WP_093159303.1">
    <property type="nucleotide sequence ID" value="NZ_FNEK01000040.1"/>
</dbReference>
<evidence type="ECO:0000256" key="3">
    <source>
        <dbReference type="ARBA" id="ARBA00023163"/>
    </source>
</evidence>
<dbReference type="STRING" id="571298.SAMN04488026_104020"/>
<dbReference type="Proteomes" id="UP000199382">
    <property type="component" value="Unassembled WGS sequence"/>
</dbReference>
<evidence type="ECO:0000256" key="4">
    <source>
        <dbReference type="SAM" id="MobiDB-lite"/>
    </source>
</evidence>
<dbReference type="Pfam" id="PF00532">
    <property type="entry name" value="Peripla_BP_1"/>
    <property type="match status" value="1"/>
</dbReference>
<evidence type="ECO:0000313" key="6">
    <source>
        <dbReference type="EMBL" id="SDK40730.1"/>
    </source>
</evidence>
<dbReference type="InterPro" id="IPR001761">
    <property type="entry name" value="Peripla_BP/Lac1_sug-bd_dom"/>
</dbReference>
<dbReference type="PANTHER" id="PTHR30146">
    <property type="entry name" value="LACI-RELATED TRANSCRIPTIONAL REPRESSOR"/>
    <property type="match status" value="1"/>
</dbReference>
<feature type="domain" description="HTH lacI-type" evidence="5">
    <location>
        <begin position="18"/>
        <end position="72"/>
    </location>
</feature>
<reference evidence="6 7" key="1">
    <citation type="submission" date="2016-10" db="EMBL/GenBank/DDBJ databases">
        <authorList>
            <person name="de Groot N.N."/>
        </authorList>
    </citation>
    <scope>NUCLEOTIDE SEQUENCE [LARGE SCALE GENOMIC DNA]</scope>
    <source>
        <strain evidence="6 7">DSM 25294</strain>
    </source>
</reference>
<name>A0A1G9BNA0_9RHOB</name>
<dbReference type="Gene3D" id="3.40.50.2300">
    <property type="match status" value="2"/>
</dbReference>
<dbReference type="OrthoDB" id="234496at2"/>
<dbReference type="PANTHER" id="PTHR30146:SF109">
    <property type="entry name" value="HTH-TYPE TRANSCRIPTIONAL REGULATOR GALS"/>
    <property type="match status" value="1"/>
</dbReference>
<accession>A0A1G9BNA0</accession>
<keyword evidence="2" id="KW-0238">DNA-binding</keyword>
<dbReference type="SMART" id="SM00354">
    <property type="entry name" value="HTH_LACI"/>
    <property type="match status" value="1"/>
</dbReference>
<proteinExistence type="predicted"/>
<protein>
    <submittedName>
        <fullName evidence="6">Transcriptional regulator, LacI family</fullName>
    </submittedName>
</protein>
<keyword evidence="7" id="KW-1185">Reference proteome</keyword>
<feature type="region of interest" description="Disordered" evidence="4">
    <location>
        <begin position="346"/>
        <end position="373"/>
    </location>
</feature>
<feature type="compositionally biased region" description="Basic and acidic residues" evidence="4">
    <location>
        <begin position="359"/>
        <end position="373"/>
    </location>
</feature>
<organism evidence="6 7">
    <name type="scientific">Aliiruegeria lutimaris</name>
    <dbReference type="NCBI Taxonomy" id="571298"/>
    <lineage>
        <taxon>Bacteria</taxon>
        <taxon>Pseudomonadati</taxon>
        <taxon>Pseudomonadota</taxon>
        <taxon>Alphaproteobacteria</taxon>
        <taxon>Rhodobacterales</taxon>
        <taxon>Roseobacteraceae</taxon>
        <taxon>Aliiruegeria</taxon>
    </lineage>
</organism>
<dbReference type="AlphaFoldDB" id="A0A1G9BNA0"/>
<dbReference type="PROSITE" id="PS50932">
    <property type="entry name" value="HTH_LACI_2"/>
    <property type="match status" value="1"/>
</dbReference>
<dbReference type="InterPro" id="IPR028082">
    <property type="entry name" value="Peripla_BP_I"/>
</dbReference>
<evidence type="ECO:0000256" key="1">
    <source>
        <dbReference type="ARBA" id="ARBA00023015"/>
    </source>
</evidence>
<dbReference type="CDD" id="cd01392">
    <property type="entry name" value="HTH_LacI"/>
    <property type="match status" value="1"/>
</dbReference>
<dbReference type="Gene3D" id="1.10.260.40">
    <property type="entry name" value="lambda repressor-like DNA-binding domains"/>
    <property type="match status" value="1"/>
</dbReference>
<keyword evidence="1" id="KW-0805">Transcription regulation</keyword>
<sequence>MTDLAQRRVTIPGRRQRVTISDLAESLGLAKGTVSRALNGYPDISESTRLRVKHAAEAMGYSPLSHAQAIRTGVVRSVGLVLQTTEHDGHRPFLASFLAGISEAASEADWSLTLATASSNEDTERVLGRLVGAHKADGFILPRTYMDDPRIDFLKKNHVPFVLFGRTRDPEGCAWYDIESEVAIEEAVCILYGLGHRRIGFVPGRDGYTFSELRLEGYRSGLAMCGLPDAPELIGQGALNPEAGEAAARELLTLENPPTALVFSADRAAFGGYTAAETLGLKIGRDVSVVSYDGLLEGGMLSPALSTFSVDMRQAGVRLTELLIRRIRGEAPEDLRELAQARFVARGSHGQPSMSPAELARRVSKELKSQGRN</sequence>
<dbReference type="Pfam" id="PF00356">
    <property type="entry name" value="LacI"/>
    <property type="match status" value="1"/>
</dbReference>
<dbReference type="InterPro" id="IPR010982">
    <property type="entry name" value="Lambda_DNA-bd_dom_sf"/>
</dbReference>
<dbReference type="GO" id="GO:0000976">
    <property type="term" value="F:transcription cis-regulatory region binding"/>
    <property type="evidence" value="ECO:0007669"/>
    <property type="project" value="TreeGrafter"/>
</dbReference>
<dbReference type="CDD" id="cd20010">
    <property type="entry name" value="PBP1_AglR-like"/>
    <property type="match status" value="1"/>
</dbReference>
<dbReference type="EMBL" id="FNEK01000040">
    <property type="protein sequence ID" value="SDK40730.1"/>
    <property type="molecule type" value="Genomic_DNA"/>
</dbReference>
<evidence type="ECO:0000313" key="7">
    <source>
        <dbReference type="Proteomes" id="UP000199382"/>
    </source>
</evidence>
<dbReference type="SUPFAM" id="SSF53822">
    <property type="entry name" value="Periplasmic binding protein-like I"/>
    <property type="match status" value="1"/>
</dbReference>
<keyword evidence="3" id="KW-0804">Transcription</keyword>
<dbReference type="GO" id="GO:0003700">
    <property type="term" value="F:DNA-binding transcription factor activity"/>
    <property type="evidence" value="ECO:0007669"/>
    <property type="project" value="TreeGrafter"/>
</dbReference>
<dbReference type="InterPro" id="IPR000843">
    <property type="entry name" value="HTH_LacI"/>
</dbReference>
<dbReference type="SUPFAM" id="SSF47413">
    <property type="entry name" value="lambda repressor-like DNA-binding domains"/>
    <property type="match status" value="1"/>
</dbReference>
<gene>
    <name evidence="6" type="ORF">SAMN04488026_104020</name>
</gene>
<evidence type="ECO:0000256" key="2">
    <source>
        <dbReference type="ARBA" id="ARBA00023125"/>
    </source>
</evidence>
<evidence type="ECO:0000259" key="5">
    <source>
        <dbReference type="PROSITE" id="PS50932"/>
    </source>
</evidence>